<dbReference type="Proteomes" id="UP000831484">
    <property type="component" value="Plasmid pdjl-6-4"/>
</dbReference>
<reference evidence="2" key="1">
    <citation type="journal article" date="2022" name="Environ. Microbiol.">
        <title>Functional analysis, diversity, and distribution of carbendazim hydrolases MheI and CbmA, responsible for the initial step in carbendazim degradation.</title>
        <authorList>
            <person name="Zhang M."/>
            <person name="Bai X."/>
            <person name="Li Q."/>
            <person name="Zhang L."/>
            <person name="Zhu Q."/>
            <person name="Gao S."/>
            <person name="Ke Z."/>
            <person name="Jiang M."/>
            <person name="Hu J."/>
            <person name="Qiu J."/>
            <person name="Hong Q."/>
        </authorList>
    </citation>
    <scope>NUCLEOTIDE SEQUENCE [LARGE SCALE GENOMIC DNA]</scope>
    <source>
        <strain evidence="2">djl-6</strain>
    </source>
</reference>
<organism evidence="1 2">
    <name type="scientific">Rhodococcus qingshengii JCM 15477</name>
    <dbReference type="NCBI Taxonomy" id="1303681"/>
    <lineage>
        <taxon>Bacteria</taxon>
        <taxon>Bacillati</taxon>
        <taxon>Actinomycetota</taxon>
        <taxon>Actinomycetes</taxon>
        <taxon>Mycobacteriales</taxon>
        <taxon>Nocardiaceae</taxon>
        <taxon>Rhodococcus</taxon>
        <taxon>Rhodococcus erythropolis group</taxon>
    </lineage>
</organism>
<sequence length="94" mass="9870">MGSIVLTLVLSFLVLALLMRYANAGQSARLGVPKVRLVPGGGGRWVLDRGCCGDGMACDGDLSRIQRPITYQGVGARIGSTCGLQSGRSGRYQL</sequence>
<evidence type="ECO:0008006" key="3">
    <source>
        <dbReference type="Google" id="ProtNLM"/>
    </source>
</evidence>
<keyword evidence="2" id="KW-1185">Reference proteome</keyword>
<name>A0AB38RND4_RHOSG</name>
<protein>
    <recommendedName>
        <fullName evidence="3">Secreted protein</fullName>
    </recommendedName>
</protein>
<dbReference type="AlphaFoldDB" id="A0AB38RND4"/>
<geneLocation type="plasmid" evidence="1 2">
    <name>pdjl-6-4</name>
</geneLocation>
<keyword evidence="1" id="KW-0614">Plasmid</keyword>
<proteinExistence type="predicted"/>
<evidence type="ECO:0000313" key="1">
    <source>
        <dbReference type="EMBL" id="UPU46833.1"/>
    </source>
</evidence>
<accession>A0AB38RND4</accession>
<dbReference type="EMBL" id="CP096567">
    <property type="protein sequence ID" value="UPU46833.1"/>
    <property type="molecule type" value="Genomic_DNA"/>
</dbReference>
<evidence type="ECO:0000313" key="2">
    <source>
        <dbReference type="Proteomes" id="UP000831484"/>
    </source>
</evidence>
<gene>
    <name evidence="1" type="ORF">M0639_32095</name>
</gene>
<dbReference type="RefSeq" id="WP_064074835.1">
    <property type="nucleotide sequence ID" value="NZ_CP096567.1"/>
</dbReference>